<accession>A0A6J6M3G2</accession>
<proteinExistence type="predicted"/>
<dbReference type="InterPro" id="IPR001148">
    <property type="entry name" value="CA_dom"/>
</dbReference>
<dbReference type="EMBL" id="CAFAZX010000116">
    <property type="protein sequence ID" value="CAB4845464.1"/>
    <property type="molecule type" value="Genomic_DNA"/>
</dbReference>
<name>A0A6J6M3G2_9ZZZZ</name>
<evidence type="ECO:0000313" key="3">
    <source>
        <dbReference type="EMBL" id="CAB4783029.1"/>
    </source>
</evidence>
<feature type="domain" description="Alpha-carbonic anhydrase" evidence="1">
    <location>
        <begin position="1"/>
        <end position="52"/>
    </location>
</feature>
<evidence type="ECO:0000313" key="4">
    <source>
        <dbReference type="EMBL" id="CAB4845464.1"/>
    </source>
</evidence>
<reference evidence="2" key="1">
    <citation type="submission" date="2020-05" db="EMBL/GenBank/DDBJ databases">
        <authorList>
            <person name="Chiriac C."/>
            <person name="Salcher M."/>
            <person name="Ghai R."/>
            <person name="Kavagutti S V."/>
        </authorList>
    </citation>
    <scope>NUCLEOTIDE SEQUENCE</scope>
</reference>
<dbReference type="PROSITE" id="PS51144">
    <property type="entry name" value="ALPHA_CA_2"/>
    <property type="match status" value="1"/>
</dbReference>
<dbReference type="EMBL" id="CAEZWO010000119">
    <property type="protein sequence ID" value="CAB4667789.1"/>
    <property type="molecule type" value="Genomic_DNA"/>
</dbReference>
<evidence type="ECO:0000259" key="1">
    <source>
        <dbReference type="PROSITE" id="PS51144"/>
    </source>
</evidence>
<evidence type="ECO:0000313" key="2">
    <source>
        <dbReference type="EMBL" id="CAB4667789.1"/>
    </source>
</evidence>
<dbReference type="EMBL" id="CAEZZR010000149">
    <property type="protein sequence ID" value="CAB4783029.1"/>
    <property type="molecule type" value="Genomic_DNA"/>
</dbReference>
<sequence length="52" mass="5813">MTIEHSVEGESFVEQVKDELARIDHLPVNEHAEAFEGVHQNLEKALSTIDGL</sequence>
<protein>
    <submittedName>
        <fullName evidence="2">Unannotated protein</fullName>
    </submittedName>
</protein>
<gene>
    <name evidence="2" type="ORF">UFOPK2254_01105</name>
    <name evidence="3" type="ORF">UFOPK2907_01290</name>
    <name evidence="4" type="ORF">UFOPK3241_01393</name>
</gene>
<dbReference type="AlphaFoldDB" id="A0A6J6M3G2"/>
<organism evidence="2">
    <name type="scientific">freshwater metagenome</name>
    <dbReference type="NCBI Taxonomy" id="449393"/>
    <lineage>
        <taxon>unclassified sequences</taxon>
        <taxon>metagenomes</taxon>
        <taxon>ecological metagenomes</taxon>
    </lineage>
</organism>